<dbReference type="InterPro" id="IPR034033">
    <property type="entry name" value="Serralysin-like"/>
</dbReference>
<dbReference type="PROSITE" id="PS00330">
    <property type="entry name" value="HEMOLYSIN_CALCIUM"/>
    <property type="match status" value="2"/>
</dbReference>
<evidence type="ECO:0000256" key="3">
    <source>
        <dbReference type="ARBA" id="ARBA00022737"/>
    </source>
</evidence>
<keyword evidence="6" id="KW-1185">Reference proteome</keyword>
<reference evidence="5 6" key="1">
    <citation type="journal article" date="2020" name="Microorganisms">
        <title>Reliable Identification of Environmental Pseudomonas Isolates Using the rpoD Gene.</title>
        <authorList>
            <consortium name="The Broad Institute Genome Sequencing Platform"/>
            <person name="Girard L."/>
            <person name="Lood C."/>
            <person name="Rokni-Zadeh H."/>
            <person name="van Noort V."/>
            <person name="Lavigne R."/>
            <person name="De Mot R."/>
        </authorList>
    </citation>
    <scope>NUCLEOTIDE SEQUENCE [LARGE SCALE GENOMIC DNA]</scope>
    <source>
        <strain evidence="5 6">ZA 5.3</strain>
    </source>
</reference>
<evidence type="ECO:0000313" key="5">
    <source>
        <dbReference type="EMBL" id="QXI05322.1"/>
    </source>
</evidence>
<keyword evidence="2" id="KW-0964">Secreted</keyword>
<evidence type="ECO:0000256" key="1">
    <source>
        <dbReference type="ARBA" id="ARBA00004613"/>
    </source>
</evidence>
<dbReference type="Proteomes" id="UP000646386">
    <property type="component" value="Chromosome"/>
</dbReference>
<dbReference type="InterPro" id="IPR006026">
    <property type="entry name" value="Peptidase_Metallo"/>
</dbReference>
<dbReference type="Pfam" id="PF08548">
    <property type="entry name" value="Peptidase_M10_C"/>
    <property type="match status" value="1"/>
</dbReference>
<accession>A0ABX8PW87</accession>
<name>A0ABX8PW87_9PSED</name>
<dbReference type="InterPro" id="IPR018511">
    <property type="entry name" value="Hemolysin-typ_Ca-bd_CS"/>
</dbReference>
<reference evidence="5 6" key="2">
    <citation type="journal article" date="2021" name="Microorganisms">
        <title>The Ever-Expanding Pseudomonas Genus: Description of 43 New Species and Partition of the Pseudomonas putida Group.</title>
        <authorList>
            <person name="Girard L."/>
            <person name="Lood C."/>
            <person name="Hofte M."/>
            <person name="Vandamme P."/>
            <person name="Rokni-Zadeh H."/>
            <person name="van Noort V."/>
            <person name="Lavigne R."/>
            <person name="De Mot R."/>
        </authorList>
    </citation>
    <scope>NUCLEOTIDE SEQUENCE [LARGE SCALE GENOMIC DNA]</scope>
    <source>
        <strain evidence="5 6">ZA 5.3</strain>
    </source>
</reference>
<evidence type="ECO:0000313" key="6">
    <source>
        <dbReference type="Proteomes" id="UP000646386"/>
    </source>
</evidence>
<comment type="subcellular location">
    <subcellularLocation>
        <location evidence="1">Secreted</location>
    </subcellularLocation>
</comment>
<keyword evidence="3" id="KW-0677">Repeat</keyword>
<dbReference type="EMBL" id="CP077089">
    <property type="protein sequence ID" value="QXI05322.1"/>
    <property type="molecule type" value="Genomic_DNA"/>
</dbReference>
<dbReference type="PANTHER" id="PTHR38340:SF1">
    <property type="entry name" value="S-LAYER PROTEIN"/>
    <property type="match status" value="1"/>
</dbReference>
<dbReference type="InterPro" id="IPR050557">
    <property type="entry name" value="RTX_toxin/Mannuronan_C5-epim"/>
</dbReference>
<protein>
    <submittedName>
        <fullName evidence="5">M10 family metallopeptidase C-terminal domain-containing protein</fullName>
    </submittedName>
</protein>
<sequence length="1678" mass="173375">MPRPTGFTVSRTSNSTGSIQLDSLISGYQWQSTQPNVPGAVTDLTYSFIKPNSSYFATAYSSTNEYNAVYSLTYGQQIGVADALATWSAVANITFTMTRDNVLGVGDLRFGGFSLMDPKIAAWAYLPDDTPKGGDVWIGPATDNPMPVKGSYDFLTFVHEIGHAIGLKHPFEASPGNGTILAPAMDDVRYTVMSYNDSYSYQPTTPMLLDIMTIQNMYGANTLWQSGNNVYQWASDQSVFETIWDTGGYDVIDASNQLAAVRINLNEGQFSQIGQAFLNLDTLTAFNEGLTIAYGTKIETAIGSAFNDTLIGNDLNNSLDGGAGADTMDGGAGNDTYYVDNINDVVIERGTSLTEIDTVNASVSFTLGANIENLNLLNYDNINGIGNDRNNVITGNAGNNILDGGTGADTLIGGAGNDTYLVDNYGDVIVESSNFLFEIDTVQSSVNWALGANLENLTLIGTGNIAGNGNALNNVLIGNDGNNELNGLGGLDTMIGGKGNDAYVLDQSGELALVQEKANEGVDTLYIGYAATFRTGTIDLSSNPLQNFENVTLNGAGQFTVIGNDQNNTLLGNADANTLQGGAGDDILDGRAGADTLIGGTGNDTYVVDNYGDVITETSTLPGEIDTVRSSVNWVLGANLENLTLTGSGNIAGSGNAQDNVLIGNDGNNELNGMAGLDTMIGGKGNDAYLLDQTGELALVQELANEGTDTLYIMYGSTPQTETVDLNAGNLLNVENVTLLGAGRFTVMGNGSNNTLTGNSGDNILDGSVGADTLIGGAGNDTYVVDNYGDVIIESSTLASEIDTVRSSVNWALGANLENLTLTGTGNIAGNGNALNNVLIGNDGNNELNGLGGLDIMIGGKGNDAYVLDQAGELALVQELASEGNDTLYLMYAATPSTAAVNISLANLANIENVTIKGAGAFTIQGNDLNNILIGNSDANTLNGGLGADTMNGGAGNDTYYIDNIGDVIVETNAALNEVDSVLSTLSYTLGANLENLSLLGNANINATGNERNNSLNGNAGNNILDGGAGADVMFGGAGDDTYIVDNYGDVVIEDSTLPGEIDTVRSSVNWVLGANLENLTLTGSGNIAGSGNAQDNVLIGNDGNNELNGMAGLDTMIGGKGNDAYLLDQTGELALVQELANEGTDTLYIMYGSTPQTETVDLNAGNLLNVENVTLLGAGRFTVMGNGSNNTLTGNSGDNILDGSVGADTLIGGAGNDTYVVDNYGDVIIESSTLASEIDTVRSSVNWALGANLENLTLTGTGNIAGNGNALNNVLIGNDGNNELNGLGGLDIMIGGKGNDAYVLDQAGELALVQELANEGTDTLYINYAAATQTRTIDLGLSNLHDVENVTLLGAGQFTVIGNDQSNTLLGNADANTLQGGAGDDILDGRAGADTLIGGTGNDTYIVDNYGDVVIEDSTLPGEIDTVRSSVNWVLGANLENLTLTGTGSIAGSGNAQDNVLIGNDGNNELNGMAGLDTMIGGKGNDAYLLDQTGELALVQELANEGTDTLYIMYGSTPQTETVDLSIGNLLNVENVKLLGLGQFTLTGNNLNNTLTGNINANILDGGFGADTLTGGGGADIFKFGAVNEMGVGANRDVITDFSSLQGDKIDLTHFDANLLTAGFNGFTFIDGNDFTAAGQVRFSDHILSGNVSGGPGADFEIQLVGVNSLSANDLVA</sequence>
<dbReference type="SMART" id="SM00235">
    <property type="entry name" value="ZnMc"/>
    <property type="match status" value="1"/>
</dbReference>
<gene>
    <name evidence="5" type="ORF">HU718_025400</name>
</gene>
<organism evidence="5 6">
    <name type="scientific">Pseudomonas tensinigenes</name>
    <dbReference type="NCBI Taxonomy" id="2745511"/>
    <lineage>
        <taxon>Bacteria</taxon>
        <taxon>Pseudomonadati</taxon>
        <taxon>Pseudomonadota</taxon>
        <taxon>Gammaproteobacteria</taxon>
        <taxon>Pseudomonadales</taxon>
        <taxon>Pseudomonadaceae</taxon>
        <taxon>Pseudomonas</taxon>
    </lineage>
</organism>
<dbReference type="CDD" id="cd04277">
    <property type="entry name" value="ZnMc_serralysin_like"/>
    <property type="match status" value="1"/>
</dbReference>
<evidence type="ECO:0000256" key="2">
    <source>
        <dbReference type="ARBA" id="ARBA00022525"/>
    </source>
</evidence>
<proteinExistence type="predicted"/>
<dbReference type="PANTHER" id="PTHR38340">
    <property type="entry name" value="S-LAYER PROTEIN"/>
    <property type="match status" value="1"/>
</dbReference>
<dbReference type="Pfam" id="PF00353">
    <property type="entry name" value="HemolysinCabind"/>
    <property type="match status" value="15"/>
</dbReference>
<dbReference type="InterPro" id="IPR001343">
    <property type="entry name" value="Hemolysn_Ca-bd"/>
</dbReference>
<dbReference type="RefSeq" id="WP_217868252.1">
    <property type="nucleotide sequence ID" value="NZ_CP077089.1"/>
</dbReference>
<feature type="domain" description="Peptidase metallopeptidase" evidence="4">
    <location>
        <begin position="42"/>
        <end position="203"/>
    </location>
</feature>
<evidence type="ECO:0000259" key="4">
    <source>
        <dbReference type="SMART" id="SM00235"/>
    </source>
</evidence>
<dbReference type="InterPro" id="IPR013858">
    <property type="entry name" value="Peptidase_M10B_C"/>
</dbReference>